<feature type="compositionally biased region" description="Basic and acidic residues" evidence="1">
    <location>
        <begin position="478"/>
        <end position="510"/>
    </location>
</feature>
<dbReference type="Pfam" id="PF14244">
    <property type="entry name" value="Retrotran_gag_3"/>
    <property type="match status" value="1"/>
</dbReference>
<proteinExistence type="predicted"/>
<reference evidence="4 5" key="1">
    <citation type="submission" date="2017-11" db="EMBL/GenBank/DDBJ databases">
        <title>De-novo sequencing of pomegranate (Punica granatum L.) genome.</title>
        <authorList>
            <person name="Akparov Z."/>
            <person name="Amiraslanov A."/>
            <person name="Hajiyeva S."/>
            <person name="Abbasov M."/>
            <person name="Kaur K."/>
            <person name="Hamwieh A."/>
            <person name="Solovyev V."/>
            <person name="Salamov A."/>
            <person name="Braich B."/>
            <person name="Kosarev P."/>
            <person name="Mahmoud A."/>
            <person name="Hajiyev E."/>
            <person name="Babayeva S."/>
            <person name="Izzatullayeva V."/>
            <person name="Mammadov A."/>
            <person name="Mammadov A."/>
            <person name="Sharifova S."/>
            <person name="Ojaghi J."/>
            <person name="Eynullazada K."/>
            <person name="Bayramov B."/>
            <person name="Abdulazimova A."/>
            <person name="Shahmuradov I."/>
        </authorList>
    </citation>
    <scope>NUCLEOTIDE SEQUENCE [LARGE SCALE GENOMIC DNA]</scope>
    <source>
        <strain evidence="5">cv. AG2017</strain>
        <tissue evidence="4">Leaf</tissue>
    </source>
</reference>
<dbReference type="EMBL" id="PGOL01005566">
    <property type="protein sequence ID" value="PKI34892.1"/>
    <property type="molecule type" value="Genomic_DNA"/>
</dbReference>
<dbReference type="PANTHER" id="PTHR37610">
    <property type="entry name" value="CCHC-TYPE DOMAIN-CONTAINING PROTEIN"/>
    <property type="match status" value="1"/>
</dbReference>
<sequence length="555" mass="63187">MSNVSEGERSPRLDRRAGDSSGKGMEIPPVYRLSSSDSTGTQIIGCVLNGDNYLTWSRAMLIALRARNKLPFIDESLEVPEVNNLLRDRWERCNSTILAWMFNAMDGSLQVTVAIEPMPNLNKVYMMVANEERQRSVTHARESTPESVVFFAKVETEYRRGGLGRLKGETKERPTCGHCSKMGHTKNTCCALIGYPSWHSKSKTNSARGTEQGQNRQSSGPKVKTQAQHGPDRTHAAQTRQGSGSRAERLEAFPDDQFNRLLSMLSHGTMDLNRLVDNEFNFVDLQNEWILDTGASRHMTICLEKFSRTVPIKGEAPVYIPNGGMDRTLRRTLEVGELQRGVYYLQRVATAPQTCQTVLEEFADLWHLRLGHPSRLLKLNDTPQHNGQVEKKHRHILNVTRALMFQASLSMWFWGEYPHEKKGWRLYDLKNRQMLVSRDVQFSETTFPFAMENEELRQQGKLSPLFFGGAGSMSPRRWTGESRPSSRDGLARRQSSREEQPDPTKERPRDGNGFSSAQQDLETDQVMAEVEKQRRIRGPSSFLNRAEQEIIRAEL</sequence>
<dbReference type="Pfam" id="PF25597">
    <property type="entry name" value="SH3_retrovirus"/>
    <property type="match status" value="1"/>
</dbReference>
<organism evidence="4 5">
    <name type="scientific">Punica granatum</name>
    <name type="common">Pomegranate</name>
    <dbReference type="NCBI Taxonomy" id="22663"/>
    <lineage>
        <taxon>Eukaryota</taxon>
        <taxon>Viridiplantae</taxon>
        <taxon>Streptophyta</taxon>
        <taxon>Embryophyta</taxon>
        <taxon>Tracheophyta</taxon>
        <taxon>Spermatophyta</taxon>
        <taxon>Magnoliopsida</taxon>
        <taxon>eudicotyledons</taxon>
        <taxon>Gunneridae</taxon>
        <taxon>Pentapetalae</taxon>
        <taxon>rosids</taxon>
        <taxon>malvids</taxon>
        <taxon>Myrtales</taxon>
        <taxon>Lythraceae</taxon>
        <taxon>Punica</taxon>
    </lineage>
</organism>
<evidence type="ECO:0000259" key="2">
    <source>
        <dbReference type="Pfam" id="PF14244"/>
    </source>
</evidence>
<dbReference type="InterPro" id="IPR012337">
    <property type="entry name" value="RNaseH-like_sf"/>
</dbReference>
<feature type="compositionally biased region" description="Polar residues" evidence="1">
    <location>
        <begin position="203"/>
        <end position="228"/>
    </location>
</feature>
<protein>
    <submittedName>
        <fullName evidence="4">Uncharacterized protein</fullName>
    </submittedName>
</protein>
<feature type="region of interest" description="Disordered" evidence="1">
    <location>
        <begin position="473"/>
        <end position="526"/>
    </location>
</feature>
<feature type="region of interest" description="Disordered" evidence="1">
    <location>
        <begin position="1"/>
        <end position="33"/>
    </location>
</feature>
<evidence type="ECO:0000313" key="4">
    <source>
        <dbReference type="EMBL" id="PKI34892.1"/>
    </source>
</evidence>
<dbReference type="Proteomes" id="UP000233551">
    <property type="component" value="Unassembled WGS sequence"/>
</dbReference>
<dbReference type="PANTHER" id="PTHR37610:SF40">
    <property type="entry name" value="OS01G0909600 PROTEIN"/>
    <property type="match status" value="1"/>
</dbReference>
<comment type="caution">
    <text evidence="4">The sequence shown here is derived from an EMBL/GenBank/DDBJ whole genome shotgun (WGS) entry which is preliminary data.</text>
</comment>
<gene>
    <name evidence="4" type="ORF">CRG98_044738</name>
</gene>
<feature type="domain" description="Retrotransposon Copia-like N-terminal" evidence="2">
    <location>
        <begin position="35"/>
        <end position="80"/>
    </location>
</feature>
<dbReference type="InterPro" id="IPR057670">
    <property type="entry name" value="SH3_retrovirus"/>
</dbReference>
<evidence type="ECO:0000256" key="1">
    <source>
        <dbReference type="SAM" id="MobiDB-lite"/>
    </source>
</evidence>
<dbReference type="InterPro" id="IPR029472">
    <property type="entry name" value="Copia-like_N"/>
</dbReference>
<accession>A0A2I0HT68</accession>
<dbReference type="AlphaFoldDB" id="A0A2I0HT68"/>
<evidence type="ECO:0000259" key="3">
    <source>
        <dbReference type="Pfam" id="PF25597"/>
    </source>
</evidence>
<feature type="region of interest" description="Disordered" evidence="1">
    <location>
        <begin position="201"/>
        <end position="248"/>
    </location>
</feature>
<name>A0A2I0HT68_PUNGR</name>
<dbReference type="SUPFAM" id="SSF53098">
    <property type="entry name" value="Ribonuclease H-like"/>
    <property type="match status" value="1"/>
</dbReference>
<keyword evidence="5" id="KW-1185">Reference proteome</keyword>
<evidence type="ECO:0000313" key="5">
    <source>
        <dbReference type="Proteomes" id="UP000233551"/>
    </source>
</evidence>
<feature type="domain" description="Retroviral polymerase SH3-like" evidence="3">
    <location>
        <begin position="417"/>
        <end position="452"/>
    </location>
</feature>
<feature type="compositionally biased region" description="Basic and acidic residues" evidence="1">
    <location>
        <begin position="1"/>
        <end position="18"/>
    </location>
</feature>